<dbReference type="Gene3D" id="3.40.50.300">
    <property type="entry name" value="P-loop containing nucleotide triphosphate hydrolases"/>
    <property type="match status" value="1"/>
</dbReference>
<dbReference type="SUPFAM" id="SSF52540">
    <property type="entry name" value="P-loop containing nucleoside triphosphate hydrolases"/>
    <property type="match status" value="1"/>
</dbReference>
<keyword evidence="4" id="KW-0963">Cytoplasm</keyword>
<gene>
    <name evidence="11" type="primary">tsaE</name>
    <name evidence="11" type="ORF">ACFO0S_06570</name>
</gene>
<evidence type="ECO:0000256" key="4">
    <source>
        <dbReference type="ARBA" id="ARBA00022490"/>
    </source>
</evidence>
<dbReference type="Pfam" id="PF02367">
    <property type="entry name" value="TsaE"/>
    <property type="match status" value="1"/>
</dbReference>
<dbReference type="PANTHER" id="PTHR33540">
    <property type="entry name" value="TRNA THREONYLCARBAMOYLADENOSINE BIOSYNTHESIS PROTEIN TSAE"/>
    <property type="match status" value="1"/>
</dbReference>
<keyword evidence="12" id="KW-1185">Reference proteome</keyword>
<comment type="similarity">
    <text evidence="2">Belongs to the TsaE family.</text>
</comment>
<evidence type="ECO:0000256" key="8">
    <source>
        <dbReference type="ARBA" id="ARBA00022840"/>
    </source>
</evidence>
<evidence type="ECO:0000256" key="2">
    <source>
        <dbReference type="ARBA" id="ARBA00007599"/>
    </source>
</evidence>
<comment type="subcellular location">
    <subcellularLocation>
        <location evidence="1">Cytoplasm</location>
    </subcellularLocation>
</comment>
<evidence type="ECO:0000256" key="7">
    <source>
        <dbReference type="ARBA" id="ARBA00022741"/>
    </source>
</evidence>
<reference evidence="12" key="1">
    <citation type="journal article" date="2019" name="Int. J. Syst. Evol. Microbiol.">
        <title>The Global Catalogue of Microorganisms (GCM) 10K type strain sequencing project: providing services to taxonomists for standard genome sequencing and annotation.</title>
        <authorList>
            <consortium name="The Broad Institute Genomics Platform"/>
            <consortium name="The Broad Institute Genome Sequencing Center for Infectious Disease"/>
            <person name="Wu L."/>
            <person name="Ma J."/>
        </authorList>
    </citation>
    <scope>NUCLEOTIDE SEQUENCE [LARGE SCALE GENOMIC DNA]</scope>
    <source>
        <strain evidence="12">CCUG 50353</strain>
    </source>
</reference>
<protein>
    <recommendedName>
        <fullName evidence="3">tRNA threonylcarbamoyladenosine biosynthesis protein TsaE</fullName>
    </recommendedName>
    <alternativeName>
        <fullName evidence="10">t(6)A37 threonylcarbamoyladenosine biosynthesis protein TsaE</fullName>
    </alternativeName>
</protein>
<dbReference type="PANTHER" id="PTHR33540:SF2">
    <property type="entry name" value="TRNA THREONYLCARBAMOYLADENOSINE BIOSYNTHESIS PROTEIN TSAE"/>
    <property type="match status" value="1"/>
</dbReference>
<keyword evidence="6" id="KW-0479">Metal-binding</keyword>
<dbReference type="Proteomes" id="UP001595733">
    <property type="component" value="Unassembled WGS sequence"/>
</dbReference>
<dbReference type="RefSeq" id="WP_378141003.1">
    <property type="nucleotide sequence ID" value="NZ_JBHSEF010000016.1"/>
</dbReference>
<dbReference type="InterPro" id="IPR027417">
    <property type="entry name" value="P-loop_NTPase"/>
</dbReference>
<name>A0ABV8UTS6_9BACL</name>
<accession>A0ABV8UTS6</accession>
<comment type="caution">
    <text evidence="11">The sequence shown here is derived from an EMBL/GenBank/DDBJ whole genome shotgun (WGS) entry which is preliminary data.</text>
</comment>
<evidence type="ECO:0000256" key="6">
    <source>
        <dbReference type="ARBA" id="ARBA00022723"/>
    </source>
</evidence>
<keyword evidence="8" id="KW-0067">ATP-binding</keyword>
<organism evidence="11 12">
    <name type="scientific">Chryseomicrobium palamuruense</name>
    <dbReference type="NCBI Taxonomy" id="682973"/>
    <lineage>
        <taxon>Bacteria</taxon>
        <taxon>Bacillati</taxon>
        <taxon>Bacillota</taxon>
        <taxon>Bacilli</taxon>
        <taxon>Bacillales</taxon>
        <taxon>Caryophanaceae</taxon>
        <taxon>Chryseomicrobium</taxon>
    </lineage>
</organism>
<keyword evidence="5" id="KW-0819">tRNA processing</keyword>
<dbReference type="NCBIfam" id="TIGR00150">
    <property type="entry name" value="T6A_YjeE"/>
    <property type="match status" value="1"/>
</dbReference>
<evidence type="ECO:0000313" key="11">
    <source>
        <dbReference type="EMBL" id="MFC4354722.1"/>
    </source>
</evidence>
<evidence type="ECO:0000256" key="5">
    <source>
        <dbReference type="ARBA" id="ARBA00022694"/>
    </source>
</evidence>
<dbReference type="EMBL" id="JBHSEF010000016">
    <property type="protein sequence ID" value="MFC4354722.1"/>
    <property type="molecule type" value="Genomic_DNA"/>
</dbReference>
<dbReference type="InterPro" id="IPR003442">
    <property type="entry name" value="T6A_TsaE"/>
</dbReference>
<evidence type="ECO:0000256" key="10">
    <source>
        <dbReference type="ARBA" id="ARBA00032441"/>
    </source>
</evidence>
<keyword evidence="9" id="KW-0460">Magnesium</keyword>
<sequence length="154" mass="17535">MTQFRWTTLKDTKQHAKALADKLSGGEVLTLEGDLGAGKTTWTKFFAEALGVEGNVNSPTFTIYKMYEGRVPFHHLDVYRLADSEEDLGWDEIFDGEAISVVEWARYIEYALPDERLEMTITLTEHGERMCTMHGKGARFEQLVKELADDLARN</sequence>
<keyword evidence="7" id="KW-0547">Nucleotide-binding</keyword>
<evidence type="ECO:0000256" key="3">
    <source>
        <dbReference type="ARBA" id="ARBA00019010"/>
    </source>
</evidence>
<proteinExistence type="inferred from homology"/>
<evidence type="ECO:0000313" key="12">
    <source>
        <dbReference type="Proteomes" id="UP001595733"/>
    </source>
</evidence>
<evidence type="ECO:0000256" key="9">
    <source>
        <dbReference type="ARBA" id="ARBA00022842"/>
    </source>
</evidence>
<evidence type="ECO:0000256" key="1">
    <source>
        <dbReference type="ARBA" id="ARBA00004496"/>
    </source>
</evidence>